<evidence type="ECO:0000313" key="10">
    <source>
        <dbReference type="Proteomes" id="UP000027855"/>
    </source>
</evidence>
<dbReference type="Pfam" id="PF21981">
    <property type="entry name" value="RecX_HTH3"/>
    <property type="match status" value="1"/>
</dbReference>
<dbReference type="InterPro" id="IPR003783">
    <property type="entry name" value="Regulatory_RecX"/>
</dbReference>
<dbReference type="Proteomes" id="UP000027855">
    <property type="component" value="Unassembled WGS sequence"/>
</dbReference>
<dbReference type="PANTHER" id="PTHR33602:SF1">
    <property type="entry name" value="REGULATORY PROTEIN RECX FAMILY PROTEIN"/>
    <property type="match status" value="1"/>
</dbReference>
<sequence>MKITKIEKKKRLYLLEIDKKESLYVTEDTIVKYMLTKEMILDKDQLENIKSFAQFSHGKNLALYFISFKQRTEKEVKDYLFKHEINPHIIPKIIDNLKRDHWIDDYKLLESLAQQNLNSGDKGAYVLKQKWLQKGCNKQIIDDVLSQFDFSEIAIRVASKLLRKYQEKLPSKALKDKLTQSLINKGFSFQESKLAIDHLELEADEETEQALLYKEIDKQYQKFSKKYDGYELKQRLTQSLARKGYDFDAIASALREYL</sequence>
<feature type="domain" description="RecX first three-helical" evidence="8">
    <location>
        <begin position="59"/>
        <end position="96"/>
    </location>
</feature>
<dbReference type="InterPro" id="IPR053926">
    <property type="entry name" value="RecX_HTH_1st"/>
</dbReference>
<dbReference type="Pfam" id="PF21982">
    <property type="entry name" value="RecX_HTH1"/>
    <property type="match status" value="1"/>
</dbReference>
<evidence type="ECO:0000256" key="4">
    <source>
        <dbReference type="ARBA" id="ARBA00018111"/>
    </source>
</evidence>
<evidence type="ECO:0000256" key="6">
    <source>
        <dbReference type="HAMAP-Rule" id="MF_01114"/>
    </source>
</evidence>
<dbReference type="PANTHER" id="PTHR33602">
    <property type="entry name" value="REGULATORY PROTEIN RECX FAMILY PROTEIN"/>
    <property type="match status" value="1"/>
</dbReference>
<proteinExistence type="inferred from homology"/>
<evidence type="ECO:0000313" key="9">
    <source>
        <dbReference type="EMBL" id="KEO45243.1"/>
    </source>
</evidence>
<evidence type="ECO:0000256" key="2">
    <source>
        <dbReference type="ARBA" id="ARBA00004496"/>
    </source>
</evidence>
<dbReference type="Gene3D" id="1.10.10.10">
    <property type="entry name" value="Winged helix-like DNA-binding domain superfamily/Winged helix DNA-binding domain"/>
    <property type="match status" value="4"/>
</dbReference>
<dbReference type="InterPro" id="IPR053925">
    <property type="entry name" value="RecX_HTH_3rd"/>
</dbReference>
<evidence type="ECO:0000256" key="5">
    <source>
        <dbReference type="ARBA" id="ARBA00022490"/>
    </source>
</evidence>
<organism evidence="9 10">
    <name type="scientific">Streptococcus salivarius</name>
    <dbReference type="NCBI Taxonomy" id="1304"/>
    <lineage>
        <taxon>Bacteria</taxon>
        <taxon>Bacillati</taxon>
        <taxon>Bacillota</taxon>
        <taxon>Bacilli</taxon>
        <taxon>Lactobacillales</taxon>
        <taxon>Streptococcaceae</taxon>
        <taxon>Streptococcus</taxon>
    </lineage>
</organism>
<comment type="similarity">
    <text evidence="3 6">Belongs to the RecX family.</text>
</comment>
<comment type="subcellular location">
    <subcellularLocation>
        <location evidence="2 6">Cytoplasm</location>
    </subcellularLocation>
</comment>
<feature type="domain" description="RecX third three-helical" evidence="7">
    <location>
        <begin position="206"/>
        <end position="254"/>
    </location>
</feature>
<dbReference type="AlphaFoldDB" id="A0A074IU70"/>
<keyword evidence="5 6" id="KW-0963">Cytoplasm</keyword>
<dbReference type="NCBIfam" id="NF010733">
    <property type="entry name" value="PRK14135.1"/>
    <property type="match status" value="1"/>
</dbReference>
<dbReference type="RefSeq" id="WP_037601820.1">
    <property type="nucleotide sequence ID" value="NZ_JADMQU010000013.1"/>
</dbReference>
<dbReference type="GO" id="GO:0005737">
    <property type="term" value="C:cytoplasm"/>
    <property type="evidence" value="ECO:0007669"/>
    <property type="project" value="UniProtKB-SubCell"/>
</dbReference>
<evidence type="ECO:0000259" key="8">
    <source>
        <dbReference type="Pfam" id="PF21982"/>
    </source>
</evidence>
<dbReference type="InterPro" id="IPR036388">
    <property type="entry name" value="WH-like_DNA-bd_sf"/>
</dbReference>
<comment type="function">
    <text evidence="1 6">Modulates RecA activity.</text>
</comment>
<evidence type="ECO:0000256" key="3">
    <source>
        <dbReference type="ARBA" id="ARBA00009695"/>
    </source>
</evidence>
<accession>A0A074IU70</accession>
<evidence type="ECO:0000256" key="1">
    <source>
        <dbReference type="ARBA" id="ARBA00003529"/>
    </source>
</evidence>
<protein>
    <recommendedName>
        <fullName evidence="4 6">Regulatory protein RecX</fullName>
    </recommendedName>
</protein>
<dbReference type="HAMAP" id="MF_01114">
    <property type="entry name" value="RecX"/>
    <property type="match status" value="1"/>
</dbReference>
<gene>
    <name evidence="6 9" type="primary">recX</name>
    <name evidence="9" type="ORF">DL07_01915</name>
</gene>
<dbReference type="GO" id="GO:0006282">
    <property type="term" value="P:regulation of DNA repair"/>
    <property type="evidence" value="ECO:0007669"/>
    <property type="project" value="UniProtKB-UniRule"/>
</dbReference>
<name>A0A074IU70_STRSL</name>
<comment type="caution">
    <text evidence="9">The sequence shown here is derived from an EMBL/GenBank/DDBJ whole genome shotgun (WGS) entry which is preliminary data.</text>
</comment>
<reference evidence="9 10" key="1">
    <citation type="submission" date="2014-04" db="EMBL/GenBank/DDBJ databases">
        <title>Variable characteristics of bacteriocin-producing Streptococcus salivarius strains isolated from Malaysian subjects.</title>
        <authorList>
            <person name="Philip K."/>
            <person name="Barbour A."/>
        </authorList>
    </citation>
    <scope>NUCLEOTIDE SEQUENCE [LARGE SCALE GENOMIC DNA]</scope>
    <source>
        <strain evidence="9 10">NU10</strain>
    </source>
</reference>
<evidence type="ECO:0000259" key="7">
    <source>
        <dbReference type="Pfam" id="PF21981"/>
    </source>
</evidence>
<dbReference type="EMBL" id="JJMT01000012">
    <property type="protein sequence ID" value="KEO45243.1"/>
    <property type="molecule type" value="Genomic_DNA"/>
</dbReference>